<dbReference type="EMBL" id="JACHKA010000001">
    <property type="protein sequence ID" value="MBB5984660.1"/>
    <property type="molecule type" value="Genomic_DNA"/>
</dbReference>
<dbReference type="Pfam" id="PF13577">
    <property type="entry name" value="SnoaL_4"/>
    <property type="match status" value="1"/>
</dbReference>
<dbReference type="Gene3D" id="3.10.450.50">
    <property type="match status" value="1"/>
</dbReference>
<dbReference type="CDD" id="cd00531">
    <property type="entry name" value="NTF2_like"/>
    <property type="match status" value="1"/>
</dbReference>
<name>A0ABR6NBK8_9SPHN</name>
<evidence type="ECO:0000313" key="2">
    <source>
        <dbReference type="EMBL" id="MBB5984660.1"/>
    </source>
</evidence>
<comment type="caution">
    <text evidence="2">The sequence shown here is derived from an EMBL/GenBank/DDBJ whole genome shotgun (WGS) entry which is preliminary data.</text>
</comment>
<protein>
    <submittedName>
        <fullName evidence="2">Ketosteroid isomerase-like protein</fullName>
    </submittedName>
</protein>
<dbReference type="RefSeq" id="WP_184150089.1">
    <property type="nucleotide sequence ID" value="NZ_JACHKA010000001.1"/>
</dbReference>
<proteinExistence type="predicted"/>
<sequence>MTGPGTEDRLAIFELYARYSWALDTGDTDGYVALFTEDCEATEEASDGTLEVLKGKADIRRLVLKFHDRPDFPGHQHQMAQFMFEADPDRRPDQWVVRSYAWATINHPPAPPHLHWCGHVRDVVAKVDGQWLIRSKDIMGWAGKVLERFEAHGG</sequence>
<dbReference type="Proteomes" id="UP001138540">
    <property type="component" value="Unassembled WGS sequence"/>
</dbReference>
<dbReference type="InterPro" id="IPR037401">
    <property type="entry name" value="SnoaL-like"/>
</dbReference>
<dbReference type="SUPFAM" id="SSF54427">
    <property type="entry name" value="NTF2-like"/>
    <property type="match status" value="1"/>
</dbReference>
<organism evidence="2 3">
    <name type="scientific">Sphingobium lignivorans</name>
    <dbReference type="NCBI Taxonomy" id="2735886"/>
    <lineage>
        <taxon>Bacteria</taxon>
        <taxon>Pseudomonadati</taxon>
        <taxon>Pseudomonadota</taxon>
        <taxon>Alphaproteobacteria</taxon>
        <taxon>Sphingomonadales</taxon>
        <taxon>Sphingomonadaceae</taxon>
        <taxon>Sphingobium</taxon>
    </lineage>
</organism>
<reference evidence="2 3" key="1">
    <citation type="submission" date="2020-08" db="EMBL/GenBank/DDBJ databases">
        <title>Exploring microbial biodiversity for novel pathways involved in the catabolism of aromatic compounds derived from lignin.</title>
        <authorList>
            <person name="Elkins J."/>
        </authorList>
    </citation>
    <scope>NUCLEOTIDE SEQUENCE [LARGE SCALE GENOMIC DNA]</scope>
    <source>
        <strain evidence="2 3">B1D3A</strain>
    </source>
</reference>
<dbReference type="InterPro" id="IPR032710">
    <property type="entry name" value="NTF2-like_dom_sf"/>
</dbReference>
<feature type="domain" description="SnoaL-like" evidence="1">
    <location>
        <begin position="7"/>
        <end position="135"/>
    </location>
</feature>
<keyword evidence="3" id="KW-1185">Reference proteome</keyword>
<gene>
    <name evidence="2" type="ORF">HNP60_000634</name>
</gene>
<evidence type="ECO:0000259" key="1">
    <source>
        <dbReference type="Pfam" id="PF13577"/>
    </source>
</evidence>
<accession>A0ABR6NBK8</accession>
<evidence type="ECO:0000313" key="3">
    <source>
        <dbReference type="Proteomes" id="UP001138540"/>
    </source>
</evidence>